<dbReference type="KEGG" id="mrr:Moror_16740"/>
<evidence type="ECO:0000259" key="1">
    <source>
        <dbReference type="Pfam" id="PF03732"/>
    </source>
</evidence>
<name>V2WNH7_MONRO</name>
<dbReference type="HOGENOM" id="CLU_000384_30_3_1"/>
<proteinExistence type="predicted"/>
<evidence type="ECO:0000313" key="3">
    <source>
        <dbReference type="Proteomes" id="UP000017559"/>
    </source>
</evidence>
<protein>
    <recommendedName>
        <fullName evidence="1">Retrotransposon gag domain-containing protein</fullName>
    </recommendedName>
</protein>
<dbReference type="OrthoDB" id="3040543at2759"/>
<feature type="domain" description="Retrotransposon gag" evidence="1">
    <location>
        <begin position="29"/>
        <end position="97"/>
    </location>
</feature>
<evidence type="ECO:0000313" key="2">
    <source>
        <dbReference type="EMBL" id="ESK81755.1"/>
    </source>
</evidence>
<comment type="caution">
    <text evidence="2">The sequence shown here is derived from an EMBL/GenBank/DDBJ whole genome shotgun (WGS) entry which is preliminary data.</text>
</comment>
<dbReference type="Pfam" id="PF03732">
    <property type="entry name" value="Retrotrans_gag"/>
    <property type="match status" value="1"/>
</dbReference>
<sequence>MNSMKANTDKKKKMLLLSLLKGGTNDKKKEAKESWDSFKKRFRADWQPINVAREAQMKIEDLRMKDRADDYVNKFCLIAMETEYDDMALIKFFKEGLPGLLQDKIMLRSKGAPDTLEDWYKFAIRYDNQYKLAMANKKRRTTTRDAVKPRIVQKEKETMINRILSESDKKDYLAQGKCFRCAKTGHIS</sequence>
<gene>
    <name evidence="2" type="ORF">Moror_16740</name>
</gene>
<dbReference type="AlphaFoldDB" id="V2WNH7"/>
<dbReference type="InterPro" id="IPR005162">
    <property type="entry name" value="Retrotrans_gag_dom"/>
</dbReference>
<dbReference type="EMBL" id="AWSO01002265">
    <property type="protein sequence ID" value="ESK81755.1"/>
    <property type="molecule type" value="Genomic_DNA"/>
</dbReference>
<dbReference type="Proteomes" id="UP000017559">
    <property type="component" value="Unassembled WGS sequence"/>
</dbReference>
<reference evidence="2 3" key="1">
    <citation type="journal article" date="2014" name="BMC Genomics">
        <title>Genome and secretome analysis of the hemibiotrophic fungal pathogen, Moniliophthora roreri, which causes frosty pod rot disease of cacao: mechanisms of the biotrophic and necrotrophic phases.</title>
        <authorList>
            <person name="Meinhardt L.W."/>
            <person name="Costa G.G.L."/>
            <person name="Thomazella D.P.T."/>
            <person name="Teixeira P.J.P.L."/>
            <person name="Carazzolle M.F."/>
            <person name="Schuster S.C."/>
            <person name="Carlson J.E."/>
            <person name="Guiltinan M.J."/>
            <person name="Mieczkowski P."/>
            <person name="Farmer A."/>
            <person name="Ramaraj T."/>
            <person name="Crozier J."/>
            <person name="Davis R.E."/>
            <person name="Shao J."/>
            <person name="Melnick R.L."/>
            <person name="Pereira G.A.G."/>
            <person name="Bailey B.A."/>
        </authorList>
    </citation>
    <scope>NUCLEOTIDE SEQUENCE [LARGE SCALE GENOMIC DNA]</scope>
    <source>
        <strain evidence="2 3">MCA 2997</strain>
    </source>
</reference>
<organism evidence="2 3">
    <name type="scientific">Moniliophthora roreri (strain MCA 2997)</name>
    <name type="common">Cocoa frosty pod rot fungus</name>
    <name type="synonym">Crinipellis roreri</name>
    <dbReference type="NCBI Taxonomy" id="1381753"/>
    <lineage>
        <taxon>Eukaryota</taxon>
        <taxon>Fungi</taxon>
        <taxon>Dikarya</taxon>
        <taxon>Basidiomycota</taxon>
        <taxon>Agaricomycotina</taxon>
        <taxon>Agaricomycetes</taxon>
        <taxon>Agaricomycetidae</taxon>
        <taxon>Agaricales</taxon>
        <taxon>Marasmiineae</taxon>
        <taxon>Marasmiaceae</taxon>
        <taxon>Moniliophthora</taxon>
    </lineage>
</organism>
<accession>V2WNH7</accession>
<keyword evidence="3" id="KW-1185">Reference proteome</keyword>